<dbReference type="Proteomes" id="UP001189429">
    <property type="component" value="Unassembled WGS sequence"/>
</dbReference>
<feature type="non-terminal residue" evidence="2">
    <location>
        <position position="311"/>
    </location>
</feature>
<feature type="region of interest" description="Disordered" evidence="1">
    <location>
        <begin position="1"/>
        <end position="46"/>
    </location>
</feature>
<feature type="region of interest" description="Disordered" evidence="1">
    <location>
        <begin position="233"/>
        <end position="311"/>
    </location>
</feature>
<gene>
    <name evidence="2" type="ORF">PCOR1329_LOCUS27213</name>
</gene>
<feature type="compositionally biased region" description="Low complexity" evidence="1">
    <location>
        <begin position="290"/>
        <end position="311"/>
    </location>
</feature>
<name>A0ABN9S7J2_9DINO</name>
<sequence length="311" mass="32831">MAAAGRPGSSGSLAAIERAARPGTTGSSSSSASAGRAARRPRAPREAACNLREFFLSRRPGGLALEPGPQPGRAPHAATETLKERHRQARQAQLREAWAQREVDERGIQRAEEARMQKERKAESLRRQAAKQAAYDEHCRATFRGRRREPTVCQACSGTGTCPRCHGDQVLSQDFFAPAPKGPPAPCWLEFGRKPQGCEACGGFAPGIDGRHQAGTGRCAHCDGHGKTWPELEAQPHLHKKSSTAAPRAPRTRTRWASCPEPSAPSRSKGAWFPWPASAPAGEGPGGCSAPGPEPGAAASSSSPSPSSSSS</sequence>
<keyword evidence="3" id="KW-1185">Reference proteome</keyword>
<feature type="region of interest" description="Disordered" evidence="1">
    <location>
        <begin position="60"/>
        <end position="104"/>
    </location>
</feature>
<proteinExistence type="predicted"/>
<evidence type="ECO:0000256" key="1">
    <source>
        <dbReference type="SAM" id="MobiDB-lite"/>
    </source>
</evidence>
<comment type="caution">
    <text evidence="2">The sequence shown here is derived from an EMBL/GenBank/DDBJ whole genome shotgun (WGS) entry which is preliminary data.</text>
</comment>
<dbReference type="EMBL" id="CAUYUJ010009821">
    <property type="protein sequence ID" value="CAK0827758.1"/>
    <property type="molecule type" value="Genomic_DNA"/>
</dbReference>
<reference evidence="2" key="1">
    <citation type="submission" date="2023-10" db="EMBL/GenBank/DDBJ databases">
        <authorList>
            <person name="Chen Y."/>
            <person name="Shah S."/>
            <person name="Dougan E. K."/>
            <person name="Thang M."/>
            <person name="Chan C."/>
        </authorList>
    </citation>
    <scope>NUCLEOTIDE SEQUENCE [LARGE SCALE GENOMIC DNA]</scope>
</reference>
<feature type="compositionally biased region" description="Low complexity" evidence="1">
    <location>
        <begin position="21"/>
        <end position="36"/>
    </location>
</feature>
<accession>A0ABN9S7J2</accession>
<evidence type="ECO:0000313" key="2">
    <source>
        <dbReference type="EMBL" id="CAK0827758.1"/>
    </source>
</evidence>
<organism evidence="2 3">
    <name type="scientific">Prorocentrum cordatum</name>
    <dbReference type="NCBI Taxonomy" id="2364126"/>
    <lineage>
        <taxon>Eukaryota</taxon>
        <taxon>Sar</taxon>
        <taxon>Alveolata</taxon>
        <taxon>Dinophyceae</taxon>
        <taxon>Prorocentrales</taxon>
        <taxon>Prorocentraceae</taxon>
        <taxon>Prorocentrum</taxon>
    </lineage>
</organism>
<protein>
    <submittedName>
        <fullName evidence="2">Uncharacterized protein</fullName>
    </submittedName>
</protein>
<evidence type="ECO:0000313" key="3">
    <source>
        <dbReference type="Proteomes" id="UP001189429"/>
    </source>
</evidence>